<gene>
    <name evidence="2" type="ORF">Tco_1113676</name>
</gene>
<protein>
    <submittedName>
        <fullName evidence="2">Uncharacterized protein</fullName>
    </submittedName>
</protein>
<sequence length="103" mass="11730">MLMISKDGEISKFPEYHSSGEEEPIEQPRALNKYGFVDHPELQMNEFAPHRLPQQEGNMNGWLIKDEDEPLEHEASEKGVDSDLESTLESPQVVSAYVKEDSL</sequence>
<accession>A0ABQ5ISV6</accession>
<evidence type="ECO:0000256" key="1">
    <source>
        <dbReference type="SAM" id="MobiDB-lite"/>
    </source>
</evidence>
<feature type="compositionally biased region" description="Basic and acidic residues" evidence="1">
    <location>
        <begin position="1"/>
        <end position="20"/>
    </location>
</feature>
<evidence type="ECO:0000313" key="2">
    <source>
        <dbReference type="EMBL" id="GJU03338.1"/>
    </source>
</evidence>
<evidence type="ECO:0000313" key="3">
    <source>
        <dbReference type="Proteomes" id="UP001151760"/>
    </source>
</evidence>
<feature type="compositionally biased region" description="Basic and acidic residues" evidence="1">
    <location>
        <begin position="72"/>
        <end position="81"/>
    </location>
</feature>
<reference evidence="2" key="2">
    <citation type="submission" date="2022-01" db="EMBL/GenBank/DDBJ databases">
        <authorList>
            <person name="Yamashiro T."/>
            <person name="Shiraishi A."/>
            <person name="Satake H."/>
            <person name="Nakayama K."/>
        </authorList>
    </citation>
    <scope>NUCLEOTIDE SEQUENCE</scope>
</reference>
<feature type="region of interest" description="Disordered" evidence="1">
    <location>
        <begin position="65"/>
        <end position="90"/>
    </location>
</feature>
<feature type="region of interest" description="Disordered" evidence="1">
    <location>
        <begin position="1"/>
        <end position="27"/>
    </location>
</feature>
<comment type="caution">
    <text evidence="2">The sequence shown here is derived from an EMBL/GenBank/DDBJ whole genome shotgun (WGS) entry which is preliminary data.</text>
</comment>
<dbReference type="EMBL" id="BQNB010021142">
    <property type="protein sequence ID" value="GJU03338.1"/>
    <property type="molecule type" value="Genomic_DNA"/>
</dbReference>
<name>A0ABQ5ISV6_9ASTR</name>
<proteinExistence type="predicted"/>
<organism evidence="2 3">
    <name type="scientific">Tanacetum coccineum</name>
    <dbReference type="NCBI Taxonomy" id="301880"/>
    <lineage>
        <taxon>Eukaryota</taxon>
        <taxon>Viridiplantae</taxon>
        <taxon>Streptophyta</taxon>
        <taxon>Embryophyta</taxon>
        <taxon>Tracheophyta</taxon>
        <taxon>Spermatophyta</taxon>
        <taxon>Magnoliopsida</taxon>
        <taxon>eudicotyledons</taxon>
        <taxon>Gunneridae</taxon>
        <taxon>Pentapetalae</taxon>
        <taxon>asterids</taxon>
        <taxon>campanulids</taxon>
        <taxon>Asterales</taxon>
        <taxon>Asteraceae</taxon>
        <taxon>Asteroideae</taxon>
        <taxon>Anthemideae</taxon>
        <taxon>Anthemidinae</taxon>
        <taxon>Tanacetum</taxon>
    </lineage>
</organism>
<keyword evidence="3" id="KW-1185">Reference proteome</keyword>
<reference evidence="2" key="1">
    <citation type="journal article" date="2022" name="Int. J. Mol. Sci.">
        <title>Draft Genome of Tanacetum Coccineum: Genomic Comparison of Closely Related Tanacetum-Family Plants.</title>
        <authorList>
            <person name="Yamashiro T."/>
            <person name="Shiraishi A."/>
            <person name="Nakayama K."/>
            <person name="Satake H."/>
        </authorList>
    </citation>
    <scope>NUCLEOTIDE SEQUENCE</scope>
</reference>
<dbReference type="Proteomes" id="UP001151760">
    <property type="component" value="Unassembled WGS sequence"/>
</dbReference>